<feature type="domain" description="N-acetyltransferase" evidence="3">
    <location>
        <begin position="5"/>
        <end position="174"/>
    </location>
</feature>
<dbReference type="RefSeq" id="WP_073043190.1">
    <property type="nucleotide sequence ID" value="NZ_FQUO01000008.1"/>
</dbReference>
<keyword evidence="5" id="KW-1185">Reference proteome</keyword>
<name>A0A1M5BNE7_9BACT</name>
<dbReference type="PANTHER" id="PTHR43877:SF2">
    <property type="entry name" value="AMINOALKYLPHOSPHONATE N-ACETYLTRANSFERASE-RELATED"/>
    <property type="match status" value="1"/>
</dbReference>
<reference evidence="4 5" key="1">
    <citation type="submission" date="2016-11" db="EMBL/GenBank/DDBJ databases">
        <authorList>
            <person name="Jaros S."/>
            <person name="Januszkiewicz K."/>
            <person name="Wedrychowicz H."/>
        </authorList>
    </citation>
    <scope>NUCLEOTIDE SEQUENCE [LARGE SCALE GENOMIC DNA]</scope>
    <source>
        <strain evidence="4 5">DSM 26897</strain>
    </source>
</reference>
<dbReference type="SUPFAM" id="SSF55729">
    <property type="entry name" value="Acyl-CoA N-acyltransferases (Nat)"/>
    <property type="match status" value="1"/>
</dbReference>
<dbReference type="CDD" id="cd04301">
    <property type="entry name" value="NAT_SF"/>
    <property type="match status" value="1"/>
</dbReference>
<evidence type="ECO:0000256" key="1">
    <source>
        <dbReference type="ARBA" id="ARBA00022679"/>
    </source>
</evidence>
<protein>
    <submittedName>
        <fullName evidence="4">Predicted N-acetyltransferase YhbS</fullName>
    </submittedName>
</protein>
<organism evidence="4 5">
    <name type="scientific">Cnuella takakiae</name>
    <dbReference type="NCBI Taxonomy" id="1302690"/>
    <lineage>
        <taxon>Bacteria</taxon>
        <taxon>Pseudomonadati</taxon>
        <taxon>Bacteroidota</taxon>
        <taxon>Chitinophagia</taxon>
        <taxon>Chitinophagales</taxon>
        <taxon>Chitinophagaceae</taxon>
        <taxon>Cnuella</taxon>
    </lineage>
</organism>
<dbReference type="InterPro" id="IPR050832">
    <property type="entry name" value="Bact_Acetyltransf"/>
</dbReference>
<keyword evidence="2" id="KW-0012">Acyltransferase</keyword>
<dbReference type="PANTHER" id="PTHR43877">
    <property type="entry name" value="AMINOALKYLPHOSPHONATE N-ACETYLTRANSFERASE-RELATED-RELATED"/>
    <property type="match status" value="1"/>
</dbReference>
<dbReference type="InterPro" id="IPR000182">
    <property type="entry name" value="GNAT_dom"/>
</dbReference>
<dbReference type="STRING" id="1302690.BUE76_17305"/>
<evidence type="ECO:0000313" key="5">
    <source>
        <dbReference type="Proteomes" id="UP000184368"/>
    </source>
</evidence>
<dbReference type="OrthoDB" id="9796381at2"/>
<evidence type="ECO:0000313" key="4">
    <source>
        <dbReference type="EMBL" id="SHF43747.1"/>
    </source>
</evidence>
<gene>
    <name evidence="4" type="ORF">SAMN05444008_1086</name>
</gene>
<proteinExistence type="predicted"/>
<dbReference type="Pfam" id="PF00583">
    <property type="entry name" value="Acetyltransf_1"/>
    <property type="match status" value="1"/>
</dbReference>
<dbReference type="Gene3D" id="3.40.630.30">
    <property type="match status" value="1"/>
</dbReference>
<evidence type="ECO:0000256" key="2">
    <source>
        <dbReference type="ARBA" id="ARBA00023315"/>
    </source>
</evidence>
<keyword evidence="1 4" id="KW-0808">Transferase</keyword>
<dbReference type="InterPro" id="IPR016181">
    <property type="entry name" value="Acyl_CoA_acyltransferase"/>
</dbReference>
<dbReference type="Proteomes" id="UP000184368">
    <property type="component" value="Unassembled WGS sequence"/>
</dbReference>
<dbReference type="AlphaFoldDB" id="A0A1M5BNE7"/>
<evidence type="ECO:0000259" key="3">
    <source>
        <dbReference type="PROSITE" id="PS51186"/>
    </source>
</evidence>
<accession>A0A1M5BNE7</accession>
<dbReference type="PROSITE" id="PS51186">
    <property type="entry name" value="GNAT"/>
    <property type="match status" value="1"/>
</dbReference>
<dbReference type="EMBL" id="FQUO01000008">
    <property type="protein sequence ID" value="SHF43747.1"/>
    <property type="molecule type" value="Genomic_DNA"/>
</dbReference>
<sequence>MSTTFTISAATKQDIMELDKLVNSAYRGDSSRAGWTTEADLLDGIRITAAGLNDILNKPGATILKATDQAGALAGCVYLEQQPDAMYLGMLTVNPQLQNSGIGKQLMYAGEDLAKKGGIYKMRMTVISVRDTLIAWYQRHGYHPTGEKQPFPNDPKFGLPKQQLEFIVMEKELNR</sequence>
<dbReference type="GO" id="GO:0016747">
    <property type="term" value="F:acyltransferase activity, transferring groups other than amino-acyl groups"/>
    <property type="evidence" value="ECO:0007669"/>
    <property type="project" value="InterPro"/>
</dbReference>